<feature type="non-terminal residue" evidence="1">
    <location>
        <position position="1"/>
    </location>
</feature>
<organism evidence="1 2">
    <name type="scientific">Paramuricea clavata</name>
    <name type="common">Red gorgonian</name>
    <name type="synonym">Violescent sea-whip</name>
    <dbReference type="NCBI Taxonomy" id="317549"/>
    <lineage>
        <taxon>Eukaryota</taxon>
        <taxon>Metazoa</taxon>
        <taxon>Cnidaria</taxon>
        <taxon>Anthozoa</taxon>
        <taxon>Octocorallia</taxon>
        <taxon>Malacalcyonacea</taxon>
        <taxon>Plexauridae</taxon>
        <taxon>Paramuricea</taxon>
    </lineage>
</organism>
<dbReference type="Proteomes" id="UP001152795">
    <property type="component" value="Unassembled WGS sequence"/>
</dbReference>
<dbReference type="PANTHER" id="PTHR33332">
    <property type="entry name" value="REVERSE TRANSCRIPTASE DOMAIN-CONTAINING PROTEIN"/>
    <property type="match status" value="1"/>
</dbReference>
<sequence>DLPGYIKNKSKIALFADDSKLYKTISKLSDSEALQEDLSCLCDWCKDWNMDFNTSKCKALNISKKKSPTVWNYQLNNESLVTVKEITDLGISINDKLLWSLHIAQISKRANRTL</sequence>
<keyword evidence="2" id="KW-1185">Reference proteome</keyword>
<accession>A0A6S7I5Q7</accession>
<evidence type="ECO:0000313" key="1">
    <source>
        <dbReference type="EMBL" id="CAB4012387.1"/>
    </source>
</evidence>
<evidence type="ECO:0000313" key="2">
    <source>
        <dbReference type="Proteomes" id="UP001152795"/>
    </source>
</evidence>
<dbReference type="OrthoDB" id="5985347at2759"/>
<dbReference type="AlphaFoldDB" id="A0A6S7I5Q7"/>
<feature type="non-terminal residue" evidence="1">
    <location>
        <position position="114"/>
    </location>
</feature>
<reference evidence="1" key="1">
    <citation type="submission" date="2020-04" db="EMBL/GenBank/DDBJ databases">
        <authorList>
            <person name="Alioto T."/>
            <person name="Alioto T."/>
            <person name="Gomez Garrido J."/>
        </authorList>
    </citation>
    <scope>NUCLEOTIDE SEQUENCE</scope>
    <source>
        <strain evidence="1">A484AB</strain>
    </source>
</reference>
<proteinExistence type="predicted"/>
<gene>
    <name evidence="1" type="ORF">PACLA_8A041927</name>
</gene>
<protein>
    <submittedName>
        <fullName evidence="1">Uncharacterized protein</fullName>
    </submittedName>
</protein>
<comment type="caution">
    <text evidence="1">The sequence shown here is derived from an EMBL/GenBank/DDBJ whole genome shotgun (WGS) entry which is preliminary data.</text>
</comment>
<dbReference type="EMBL" id="CACRXK020007492">
    <property type="protein sequence ID" value="CAB4012387.1"/>
    <property type="molecule type" value="Genomic_DNA"/>
</dbReference>
<name>A0A6S7I5Q7_PARCT</name>